<feature type="region of interest" description="Disordered" evidence="1">
    <location>
        <begin position="1"/>
        <end position="20"/>
    </location>
</feature>
<reference evidence="2" key="1">
    <citation type="journal article" date="2019" name="Sci. Rep.">
        <title>Draft genome of Tanacetum cinerariifolium, the natural source of mosquito coil.</title>
        <authorList>
            <person name="Yamashiro T."/>
            <person name="Shiraishi A."/>
            <person name="Satake H."/>
            <person name="Nakayama K."/>
        </authorList>
    </citation>
    <scope>NUCLEOTIDE SEQUENCE</scope>
</reference>
<proteinExistence type="predicted"/>
<protein>
    <recommendedName>
        <fullName evidence="3">Retrotransposon gag domain-containing protein</fullName>
    </recommendedName>
</protein>
<organism evidence="2">
    <name type="scientific">Tanacetum cinerariifolium</name>
    <name type="common">Dalmatian daisy</name>
    <name type="synonym">Chrysanthemum cinerariifolium</name>
    <dbReference type="NCBI Taxonomy" id="118510"/>
    <lineage>
        <taxon>Eukaryota</taxon>
        <taxon>Viridiplantae</taxon>
        <taxon>Streptophyta</taxon>
        <taxon>Embryophyta</taxon>
        <taxon>Tracheophyta</taxon>
        <taxon>Spermatophyta</taxon>
        <taxon>Magnoliopsida</taxon>
        <taxon>eudicotyledons</taxon>
        <taxon>Gunneridae</taxon>
        <taxon>Pentapetalae</taxon>
        <taxon>asterids</taxon>
        <taxon>campanulids</taxon>
        <taxon>Asterales</taxon>
        <taxon>Asteraceae</taxon>
        <taxon>Asteroideae</taxon>
        <taxon>Anthemideae</taxon>
        <taxon>Anthemidinae</taxon>
        <taxon>Tanacetum</taxon>
    </lineage>
</organism>
<evidence type="ECO:0000256" key="1">
    <source>
        <dbReference type="SAM" id="MobiDB-lite"/>
    </source>
</evidence>
<sequence>TNPEIAGGADGTGGADEDGGAGAAEAGGVIALEVRGCSYKTFLNCKPHSFNRTEEVVRMSRWFKKMESVFEISKCVEEDKNDLKGMMTVEYYPRTKIQKMEQELWTLSMKGDDIDGYTNCFHKLAAMCSTLVTFEFKMTEHYVWELLKKIQGNVTSSRSVNIHEVVTMARELVDHSVRAKATRINDRNKRK</sequence>
<dbReference type="AlphaFoldDB" id="A0A699JIS7"/>
<evidence type="ECO:0000313" key="2">
    <source>
        <dbReference type="EMBL" id="GFA40379.1"/>
    </source>
</evidence>
<evidence type="ECO:0008006" key="3">
    <source>
        <dbReference type="Google" id="ProtNLM"/>
    </source>
</evidence>
<name>A0A699JIS7_TANCI</name>
<accession>A0A699JIS7</accession>
<comment type="caution">
    <text evidence="2">The sequence shown here is derived from an EMBL/GenBank/DDBJ whole genome shotgun (WGS) entry which is preliminary data.</text>
</comment>
<feature type="non-terminal residue" evidence="2">
    <location>
        <position position="1"/>
    </location>
</feature>
<gene>
    <name evidence="2" type="ORF">Tci_612351</name>
</gene>
<dbReference type="EMBL" id="BKCJ010418063">
    <property type="protein sequence ID" value="GFA40379.1"/>
    <property type="molecule type" value="Genomic_DNA"/>
</dbReference>